<sequence>MRELMVAKGLEYNCGRKTLKPERFFSDGLNTEKEEMQLGSEVVRDFTYRSCSTVSSTGISDSEFALLFSVAVP</sequence>
<comment type="caution">
    <text evidence="1">The sequence shown here is derived from an EMBL/GenBank/DDBJ whole genome shotgun (WGS) entry which is preliminary data.</text>
</comment>
<name>A0AAV4SQD4_CAEEX</name>
<proteinExistence type="predicted"/>
<evidence type="ECO:0000313" key="1">
    <source>
        <dbReference type="EMBL" id="GIY34700.1"/>
    </source>
</evidence>
<reference evidence="1 2" key="1">
    <citation type="submission" date="2021-06" db="EMBL/GenBank/DDBJ databases">
        <title>Caerostris extrusa draft genome.</title>
        <authorList>
            <person name="Kono N."/>
            <person name="Arakawa K."/>
        </authorList>
    </citation>
    <scope>NUCLEOTIDE SEQUENCE [LARGE SCALE GENOMIC DNA]</scope>
</reference>
<gene>
    <name evidence="1" type="ORF">CEXT_116281</name>
</gene>
<evidence type="ECO:0000313" key="2">
    <source>
        <dbReference type="Proteomes" id="UP001054945"/>
    </source>
</evidence>
<dbReference type="AlphaFoldDB" id="A0AAV4SQD4"/>
<organism evidence="1 2">
    <name type="scientific">Caerostris extrusa</name>
    <name type="common">Bark spider</name>
    <name type="synonym">Caerostris bankana</name>
    <dbReference type="NCBI Taxonomy" id="172846"/>
    <lineage>
        <taxon>Eukaryota</taxon>
        <taxon>Metazoa</taxon>
        <taxon>Ecdysozoa</taxon>
        <taxon>Arthropoda</taxon>
        <taxon>Chelicerata</taxon>
        <taxon>Arachnida</taxon>
        <taxon>Araneae</taxon>
        <taxon>Araneomorphae</taxon>
        <taxon>Entelegynae</taxon>
        <taxon>Araneoidea</taxon>
        <taxon>Araneidae</taxon>
        <taxon>Caerostris</taxon>
    </lineage>
</organism>
<protein>
    <submittedName>
        <fullName evidence="1">Uncharacterized protein</fullName>
    </submittedName>
</protein>
<accession>A0AAV4SQD4</accession>
<dbReference type="EMBL" id="BPLR01009797">
    <property type="protein sequence ID" value="GIY34700.1"/>
    <property type="molecule type" value="Genomic_DNA"/>
</dbReference>
<keyword evidence="2" id="KW-1185">Reference proteome</keyword>
<dbReference type="Proteomes" id="UP001054945">
    <property type="component" value="Unassembled WGS sequence"/>
</dbReference>